<dbReference type="SMART" id="SM00304">
    <property type="entry name" value="HAMP"/>
    <property type="match status" value="4"/>
</dbReference>
<dbReference type="Proteomes" id="UP000007177">
    <property type="component" value="Chromosome"/>
</dbReference>
<dbReference type="PANTHER" id="PTHR43531">
    <property type="entry name" value="PROTEIN ICFG"/>
    <property type="match status" value="1"/>
</dbReference>
<keyword evidence="8" id="KW-0807">Transducer</keyword>
<proteinExistence type="inferred from homology"/>
<dbReference type="PANTHER" id="PTHR43531:SF11">
    <property type="entry name" value="METHYL-ACCEPTING CHEMOTAXIS PROTEIN 3"/>
    <property type="match status" value="1"/>
</dbReference>
<feature type="domain" description="HAMP" evidence="13">
    <location>
        <begin position="316"/>
        <end position="368"/>
    </location>
</feature>
<evidence type="ECO:0000256" key="3">
    <source>
        <dbReference type="ARBA" id="ARBA00022500"/>
    </source>
</evidence>
<dbReference type="GO" id="GO:0005886">
    <property type="term" value="C:plasma membrane"/>
    <property type="evidence" value="ECO:0007669"/>
    <property type="project" value="UniProtKB-SubCell"/>
</dbReference>
<keyword evidence="15" id="KW-1185">Reference proteome</keyword>
<feature type="domain" description="HAMP" evidence="13">
    <location>
        <begin position="671"/>
        <end position="723"/>
    </location>
</feature>
<feature type="region of interest" description="Disordered" evidence="9">
    <location>
        <begin position="976"/>
        <end position="1011"/>
    </location>
</feature>
<dbReference type="HOGENOM" id="CLU_000445_107_12_9"/>
<dbReference type="InterPro" id="IPR051310">
    <property type="entry name" value="MCP_chemotaxis"/>
</dbReference>
<sequence>MKDPQKKASGAMVKMNLGRKLLAFTVVLLAIAVFTIGVIAINLGSFALSEQSDADAQEYVNEAATHVGDILTANLKTLSELALSEQISNMDFNTQVAAITGVVDRLGYQDIAVMNLNGQARYILGGQELDVADETWYQAGFNGSTAISDVTISKVNEKPAVFDIVPIKKNDQVVGLLVGRRDPTFLKEVTNTLGDGTHKYGFILSEDGGFMSYPDDQMILNQTNVFDEIEKNGPLKSFGLAIKAFGMGQTGQLKYKVDDETKLAYMAPIPGTNWTLVVTEIESDVLAPITHLRNIIIIISLAILLIGGILSYYYARKITKPIVNASVMLKEMGLGHLKMRLEVKSQDEVGELTKALNKLADDIQLVNVGLMGKIANGDVTANLEPHDSEDEITPALILTIETIRGLIAETTMLSQAAVAGKLETRGNAAAFNGGYREIIKGINETLDAVVGPLNVASDYVEKIGQGQIPTKITTTYNGDFNILKNSINACIDGLGALTEGNRILGKMSANDYSETIDASYSGIYGEIADAINVVHERLIRIVKISTHIADGDMSDLETLLQIGKRSDKDTLNPSLIRMIENINSLVKETEEMADIAVAGNLRNRGDAGKFRGEYAKVIEGFNYTLDAIIQPLIEAINTLNELSTGNLNTIMIGNYQGDHARIKEALNGTITFLKQYVVEISKTLAEIGKGNLDQQIVTEYRGDFQPIKTALNDITSALSTMMEDINEAAGQVEGGTIQISNGGQALSQGTTEQASAIQELTASIEEVAAETKQNAMHANEVNELAMDVRKNAELGNDQMSGMITAMVDINESSKSISKIIKVIDDIAFQTNILALNAAVEAARAGQHGKGFAVVAEEVRTLAARSAEAAKETTGLIESSIGKVEVGTKIADETAESLKEILSEIEKVTGLVSDIAQASNDQATEIAQITQGIEQVSQVVQTNSATAEESAAASEELSGQAEMLKNMVGAFRLKTEVSSQKNMMKPTSQKPVKQNDRSITQPQIVLDDNDKY</sequence>
<feature type="compositionally biased region" description="Polar residues" evidence="9">
    <location>
        <begin position="976"/>
        <end position="1002"/>
    </location>
</feature>
<dbReference type="InterPro" id="IPR000727">
    <property type="entry name" value="T_SNARE_dom"/>
</dbReference>
<dbReference type="CDD" id="cd11386">
    <property type="entry name" value="MCP_signal"/>
    <property type="match status" value="1"/>
</dbReference>
<accession>H6LF90</accession>
<evidence type="ECO:0000313" key="15">
    <source>
        <dbReference type="Proteomes" id="UP000007177"/>
    </source>
</evidence>
<dbReference type="Pfam" id="PF02743">
    <property type="entry name" value="dCache_1"/>
    <property type="match status" value="1"/>
</dbReference>
<comment type="similarity">
    <text evidence="7">Belongs to the methyl-accepting chemotaxis (MCP) protein family.</text>
</comment>
<evidence type="ECO:0000256" key="1">
    <source>
        <dbReference type="ARBA" id="ARBA00004651"/>
    </source>
</evidence>
<keyword evidence="5 10" id="KW-1133">Transmembrane helix</keyword>
<evidence type="ECO:0000259" key="12">
    <source>
        <dbReference type="PROSITE" id="PS50192"/>
    </source>
</evidence>
<evidence type="ECO:0000259" key="11">
    <source>
        <dbReference type="PROSITE" id="PS50111"/>
    </source>
</evidence>
<dbReference type="PROSITE" id="PS50192">
    <property type="entry name" value="T_SNARE"/>
    <property type="match status" value="1"/>
</dbReference>
<dbReference type="Gene3D" id="1.20.120.1530">
    <property type="match status" value="2"/>
</dbReference>
<evidence type="ECO:0000256" key="7">
    <source>
        <dbReference type="ARBA" id="ARBA00029447"/>
    </source>
</evidence>
<dbReference type="CDD" id="cd06225">
    <property type="entry name" value="HAMP"/>
    <property type="match status" value="1"/>
</dbReference>
<dbReference type="Pfam" id="PF00015">
    <property type="entry name" value="MCPsignal"/>
    <property type="match status" value="1"/>
</dbReference>
<dbReference type="SMART" id="SM00283">
    <property type="entry name" value="MA"/>
    <property type="match status" value="1"/>
</dbReference>
<evidence type="ECO:0000256" key="8">
    <source>
        <dbReference type="PROSITE-ProRule" id="PRU00284"/>
    </source>
</evidence>
<dbReference type="RefSeq" id="WP_014355793.1">
    <property type="nucleotide sequence ID" value="NC_016894.1"/>
</dbReference>
<organism evidence="14 15">
    <name type="scientific">Acetobacterium woodii (strain ATCC 29683 / DSM 1030 / JCM 2381 / KCTC 1655 / WB1)</name>
    <dbReference type="NCBI Taxonomy" id="931626"/>
    <lineage>
        <taxon>Bacteria</taxon>
        <taxon>Bacillati</taxon>
        <taxon>Bacillota</taxon>
        <taxon>Clostridia</taxon>
        <taxon>Eubacteriales</taxon>
        <taxon>Eubacteriaceae</taxon>
        <taxon>Acetobacterium</taxon>
    </lineage>
</organism>
<evidence type="ECO:0000256" key="10">
    <source>
        <dbReference type="SAM" id="Phobius"/>
    </source>
</evidence>
<dbReference type="eggNOG" id="COG5002">
    <property type="taxonomic scope" value="Bacteria"/>
</dbReference>
<gene>
    <name evidence="14" type="ordered locus">Awo_c14060</name>
</gene>
<feature type="transmembrane region" description="Helical" evidence="10">
    <location>
        <begin position="21"/>
        <end position="43"/>
    </location>
</feature>
<keyword evidence="4 10" id="KW-0812">Transmembrane</keyword>
<reference evidence="15" key="1">
    <citation type="submission" date="2011-07" db="EMBL/GenBank/DDBJ databases">
        <title>Complete genome sequence of Acetobacterium woodii.</title>
        <authorList>
            <person name="Poehlein A."/>
            <person name="Schmidt S."/>
            <person name="Kaster A.-K."/>
            <person name="Goenrich M."/>
            <person name="Vollmers J."/>
            <person name="Thuermer A."/>
            <person name="Gottschalk G."/>
            <person name="Thauer R.K."/>
            <person name="Daniel R."/>
            <person name="Mueller V."/>
        </authorList>
    </citation>
    <scope>NUCLEOTIDE SEQUENCE [LARGE SCALE GENOMIC DNA]</scope>
    <source>
        <strain evidence="15">ATCC 29683 / DSM 1030 / JCM 2381 / KCTC 1655 / WB1</strain>
    </source>
</reference>
<dbReference type="SUPFAM" id="SSF158472">
    <property type="entry name" value="HAMP domain-like"/>
    <property type="match status" value="1"/>
</dbReference>
<dbReference type="Gene3D" id="3.30.450.20">
    <property type="entry name" value="PAS domain"/>
    <property type="match status" value="1"/>
</dbReference>
<dbReference type="AlphaFoldDB" id="H6LF90"/>
<comment type="subcellular location">
    <subcellularLocation>
        <location evidence="1">Cell membrane</location>
        <topology evidence="1">Multi-pass membrane protein</topology>
    </subcellularLocation>
</comment>
<feature type="domain" description="T-SNARE coiled-coil homology" evidence="12">
    <location>
        <begin position="887"/>
        <end position="949"/>
    </location>
</feature>
<keyword evidence="6 10" id="KW-0472">Membrane</keyword>
<dbReference type="Pfam" id="PF18947">
    <property type="entry name" value="HAMP_2"/>
    <property type="match status" value="3"/>
</dbReference>
<name>H6LF90_ACEWD</name>
<keyword evidence="2" id="KW-1003">Cell membrane</keyword>
<evidence type="ECO:0000256" key="2">
    <source>
        <dbReference type="ARBA" id="ARBA00022475"/>
    </source>
</evidence>
<dbReference type="GO" id="GO:0006935">
    <property type="term" value="P:chemotaxis"/>
    <property type="evidence" value="ECO:0007669"/>
    <property type="project" value="UniProtKB-KW"/>
</dbReference>
<evidence type="ECO:0000256" key="4">
    <source>
        <dbReference type="ARBA" id="ARBA00022692"/>
    </source>
</evidence>
<dbReference type="Gene3D" id="6.10.340.10">
    <property type="match status" value="1"/>
</dbReference>
<dbReference type="EMBL" id="CP002987">
    <property type="protein sequence ID" value="AFA48190.1"/>
    <property type="molecule type" value="Genomic_DNA"/>
</dbReference>
<protein>
    <submittedName>
        <fullName evidence="14">Putative methyl-accepting chemotaxis transducer protein</fullName>
    </submittedName>
</protein>
<dbReference type="Gene3D" id="1.10.287.950">
    <property type="entry name" value="Methyl-accepting chemotaxis protein"/>
    <property type="match status" value="1"/>
</dbReference>
<feature type="domain" description="Methyl-accepting transducer" evidence="11">
    <location>
        <begin position="728"/>
        <end position="957"/>
    </location>
</feature>
<dbReference type="PROSITE" id="PS50885">
    <property type="entry name" value="HAMP"/>
    <property type="match status" value="2"/>
</dbReference>
<reference evidence="14 15" key="2">
    <citation type="journal article" date="2012" name="PLoS ONE">
        <title>An ancient pathway combining carbon dioxide fixation with the generation and utilization of a sodium ion gradient for ATP synthesis.</title>
        <authorList>
            <person name="Poehlein A."/>
            <person name="Schmidt S."/>
            <person name="Kaster A.K."/>
            <person name="Goenrich M."/>
            <person name="Vollmers J."/>
            <person name="Thurmer A."/>
            <person name="Bertsch J."/>
            <person name="Schuchmann K."/>
            <person name="Voigt B."/>
            <person name="Hecker M."/>
            <person name="Daniel R."/>
            <person name="Thauer R.K."/>
            <person name="Gottschalk G."/>
            <person name="Muller V."/>
        </authorList>
    </citation>
    <scope>NUCLEOTIDE SEQUENCE [LARGE SCALE GENOMIC DNA]</scope>
    <source>
        <strain evidence="15">ATCC 29683 / DSM 1030 / JCM 2381 / KCTC 1655 / WB1</strain>
    </source>
</reference>
<dbReference type="GO" id="GO:0007165">
    <property type="term" value="P:signal transduction"/>
    <property type="evidence" value="ECO:0007669"/>
    <property type="project" value="UniProtKB-KW"/>
</dbReference>
<dbReference type="InterPro" id="IPR003660">
    <property type="entry name" value="HAMP_dom"/>
</dbReference>
<dbReference type="GO" id="GO:0004888">
    <property type="term" value="F:transmembrane signaling receptor activity"/>
    <property type="evidence" value="ECO:0007669"/>
    <property type="project" value="TreeGrafter"/>
</dbReference>
<dbReference type="eggNOG" id="COG0840">
    <property type="taxonomic scope" value="Bacteria"/>
</dbReference>
<dbReference type="FunFam" id="1.10.287.950:FF:000001">
    <property type="entry name" value="Methyl-accepting chemotaxis sensory transducer"/>
    <property type="match status" value="1"/>
</dbReference>
<dbReference type="SUPFAM" id="SSF58104">
    <property type="entry name" value="Methyl-accepting chemotaxis protein (MCP) signaling domain"/>
    <property type="match status" value="1"/>
</dbReference>
<evidence type="ECO:0000259" key="13">
    <source>
        <dbReference type="PROSITE" id="PS50885"/>
    </source>
</evidence>
<evidence type="ECO:0000256" key="5">
    <source>
        <dbReference type="ARBA" id="ARBA00022989"/>
    </source>
</evidence>
<dbReference type="PROSITE" id="PS50111">
    <property type="entry name" value="CHEMOTAXIS_TRANSDUC_2"/>
    <property type="match status" value="1"/>
</dbReference>
<dbReference type="CDD" id="cd12912">
    <property type="entry name" value="PDC2_MCP_like"/>
    <property type="match status" value="1"/>
</dbReference>
<dbReference type="KEGG" id="awo:Awo_c14060"/>
<evidence type="ECO:0000256" key="9">
    <source>
        <dbReference type="SAM" id="MobiDB-lite"/>
    </source>
</evidence>
<dbReference type="InterPro" id="IPR004089">
    <property type="entry name" value="MCPsignal_dom"/>
</dbReference>
<keyword evidence="3" id="KW-0145">Chemotaxis</keyword>
<evidence type="ECO:0000313" key="14">
    <source>
        <dbReference type="EMBL" id="AFA48190.1"/>
    </source>
</evidence>
<dbReference type="InterPro" id="IPR033479">
    <property type="entry name" value="dCache_1"/>
</dbReference>
<dbReference type="Pfam" id="PF00672">
    <property type="entry name" value="HAMP"/>
    <property type="match status" value="1"/>
</dbReference>
<evidence type="ECO:0000256" key="6">
    <source>
        <dbReference type="ARBA" id="ARBA00023136"/>
    </source>
</evidence>
<dbReference type="STRING" id="931626.Awo_c14060"/>